<evidence type="ECO:0000256" key="1">
    <source>
        <dbReference type="SAM" id="MobiDB-lite"/>
    </source>
</evidence>
<feature type="region of interest" description="Disordered" evidence="1">
    <location>
        <begin position="1"/>
        <end position="22"/>
    </location>
</feature>
<comment type="caution">
    <text evidence="2">The sequence shown here is derived from an EMBL/GenBank/DDBJ whole genome shotgun (WGS) entry which is preliminary data.</text>
</comment>
<dbReference type="EMBL" id="CAJVPY010002286">
    <property type="protein sequence ID" value="CAG8555217.1"/>
    <property type="molecule type" value="Genomic_DNA"/>
</dbReference>
<gene>
    <name evidence="2" type="ORF">DERYTH_LOCUS5465</name>
</gene>
<sequence length="87" mass="10038">MNISKTKDEYIEPPRKKKKIKGKTVSSSFTVISLNDPKYNEPRPVTRGVVEFRDKHFYGKRLPRKNTILNASQGSFGNVPAIKFKRK</sequence>
<name>A0A9N9B6T3_9GLOM</name>
<proteinExistence type="predicted"/>
<feature type="compositionally biased region" description="Basic and acidic residues" evidence="1">
    <location>
        <begin position="1"/>
        <end position="14"/>
    </location>
</feature>
<reference evidence="2" key="1">
    <citation type="submission" date="2021-06" db="EMBL/GenBank/DDBJ databases">
        <authorList>
            <person name="Kallberg Y."/>
            <person name="Tangrot J."/>
            <person name="Rosling A."/>
        </authorList>
    </citation>
    <scope>NUCLEOTIDE SEQUENCE</scope>
    <source>
        <strain evidence="2">MA453B</strain>
    </source>
</reference>
<dbReference type="AlphaFoldDB" id="A0A9N9B6T3"/>
<evidence type="ECO:0000313" key="2">
    <source>
        <dbReference type="EMBL" id="CAG8555217.1"/>
    </source>
</evidence>
<protein>
    <submittedName>
        <fullName evidence="2">12546_t:CDS:1</fullName>
    </submittedName>
</protein>
<keyword evidence="3" id="KW-1185">Reference proteome</keyword>
<dbReference type="OrthoDB" id="2440732at2759"/>
<organism evidence="2 3">
    <name type="scientific">Dentiscutata erythropus</name>
    <dbReference type="NCBI Taxonomy" id="1348616"/>
    <lineage>
        <taxon>Eukaryota</taxon>
        <taxon>Fungi</taxon>
        <taxon>Fungi incertae sedis</taxon>
        <taxon>Mucoromycota</taxon>
        <taxon>Glomeromycotina</taxon>
        <taxon>Glomeromycetes</taxon>
        <taxon>Diversisporales</taxon>
        <taxon>Gigasporaceae</taxon>
        <taxon>Dentiscutata</taxon>
    </lineage>
</organism>
<dbReference type="Proteomes" id="UP000789405">
    <property type="component" value="Unassembled WGS sequence"/>
</dbReference>
<accession>A0A9N9B6T3</accession>
<evidence type="ECO:0000313" key="3">
    <source>
        <dbReference type="Proteomes" id="UP000789405"/>
    </source>
</evidence>